<evidence type="ECO:0000313" key="1">
    <source>
        <dbReference type="EMBL" id="ASN70498.1"/>
    </source>
</evidence>
<accession>A0A2H4JDP1</accession>
<dbReference type="EMBL" id="MF417907">
    <property type="protein sequence ID" value="ASN70498.1"/>
    <property type="molecule type" value="Genomic_DNA"/>
</dbReference>
<protein>
    <recommendedName>
        <fullName evidence="2">DUF771 domain-containing protein</fullName>
    </recommendedName>
</protein>
<evidence type="ECO:0008006" key="2">
    <source>
        <dbReference type="Google" id="ProtNLM"/>
    </source>
</evidence>
<proteinExistence type="predicted"/>
<dbReference type="InterPro" id="IPR008489">
    <property type="entry name" value="DUF771"/>
</dbReference>
<gene>
    <name evidence="1" type="ORF">7F7_58</name>
</gene>
<dbReference type="Pfam" id="PF05595">
    <property type="entry name" value="DUF771"/>
    <property type="match status" value="1"/>
</dbReference>
<organism evidence="1">
    <name type="scientific">uncultured Caudovirales phage</name>
    <dbReference type="NCBI Taxonomy" id="2100421"/>
    <lineage>
        <taxon>Viruses</taxon>
        <taxon>Duplodnaviria</taxon>
        <taxon>Heunggongvirae</taxon>
        <taxon>Uroviricota</taxon>
        <taxon>Caudoviricetes</taxon>
        <taxon>Peduoviridae</taxon>
        <taxon>Maltschvirus</taxon>
        <taxon>Maltschvirus maltsch</taxon>
    </lineage>
</organism>
<sequence>MTQTLTVFVPIPDTHVLVAKDEYDELLSYSLDPVWDLKELKRKLKMSSDETIKDRLLFNPKFEKLLKKQGIAHYPDESLNRWRFNARKMSNFIEEHFEEIHKGAKK</sequence>
<name>A0A2H4JDP1_9CAUD</name>
<reference evidence="1" key="1">
    <citation type="submission" date="2017-06" db="EMBL/GenBank/DDBJ databases">
        <title>Novel phages from South African skin metaviromes.</title>
        <authorList>
            <person name="van Zyl L.J."/>
            <person name="Abrahams Y."/>
            <person name="Stander E.A."/>
            <person name="Kirby B.M."/>
            <person name="Clavaud C."/>
            <person name="Farcet C."/>
            <person name="Breton L."/>
            <person name="Trindade M.I."/>
        </authorList>
    </citation>
    <scope>NUCLEOTIDE SEQUENCE</scope>
</reference>